<evidence type="ECO:0000256" key="1">
    <source>
        <dbReference type="SAM" id="MobiDB-lite"/>
    </source>
</evidence>
<reference evidence="2" key="1">
    <citation type="journal article" date="2022" name="bioRxiv">
        <title>Sequencing and chromosome-scale assembly of the giantPleurodeles waltlgenome.</title>
        <authorList>
            <person name="Brown T."/>
            <person name="Elewa A."/>
            <person name="Iarovenko S."/>
            <person name="Subramanian E."/>
            <person name="Araus A.J."/>
            <person name="Petzold A."/>
            <person name="Susuki M."/>
            <person name="Suzuki K.-i.T."/>
            <person name="Hayashi T."/>
            <person name="Toyoda A."/>
            <person name="Oliveira C."/>
            <person name="Osipova E."/>
            <person name="Leigh N.D."/>
            <person name="Simon A."/>
            <person name="Yun M.H."/>
        </authorList>
    </citation>
    <scope>NUCLEOTIDE SEQUENCE</scope>
    <source>
        <strain evidence="2">20211129_DDA</strain>
        <tissue evidence="2">Liver</tissue>
    </source>
</reference>
<feature type="compositionally biased region" description="Basic and acidic residues" evidence="1">
    <location>
        <begin position="137"/>
        <end position="147"/>
    </location>
</feature>
<evidence type="ECO:0000313" key="3">
    <source>
        <dbReference type="Proteomes" id="UP001066276"/>
    </source>
</evidence>
<name>A0AAV7URC2_PLEWA</name>
<organism evidence="2 3">
    <name type="scientific">Pleurodeles waltl</name>
    <name type="common">Iberian ribbed newt</name>
    <dbReference type="NCBI Taxonomy" id="8319"/>
    <lineage>
        <taxon>Eukaryota</taxon>
        <taxon>Metazoa</taxon>
        <taxon>Chordata</taxon>
        <taxon>Craniata</taxon>
        <taxon>Vertebrata</taxon>
        <taxon>Euteleostomi</taxon>
        <taxon>Amphibia</taxon>
        <taxon>Batrachia</taxon>
        <taxon>Caudata</taxon>
        <taxon>Salamandroidea</taxon>
        <taxon>Salamandridae</taxon>
        <taxon>Pleurodelinae</taxon>
        <taxon>Pleurodeles</taxon>
    </lineage>
</organism>
<comment type="caution">
    <text evidence="2">The sequence shown here is derived from an EMBL/GenBank/DDBJ whole genome shotgun (WGS) entry which is preliminary data.</text>
</comment>
<gene>
    <name evidence="2" type="ORF">NDU88_000264</name>
</gene>
<proteinExistence type="predicted"/>
<accession>A0AAV7URC2</accession>
<evidence type="ECO:0000313" key="2">
    <source>
        <dbReference type="EMBL" id="KAJ1190946.1"/>
    </source>
</evidence>
<keyword evidence="3" id="KW-1185">Reference proteome</keyword>
<dbReference type="AlphaFoldDB" id="A0AAV7URC2"/>
<protein>
    <submittedName>
        <fullName evidence="2">Uncharacterized protein</fullName>
    </submittedName>
</protein>
<sequence>MAYYTDEEDPQLDLHENQDEYQMEGHLVEALSYHVQDSVNWALIKTLRPFTQSLVRFGNRELLGSSSQNVSQLMLQESESHLRPSAGGSSSSDILAPMAGSVRRDHESEGVELEVPLGIKSVPGSGDTSFDISVHATDSDKSDDEPHKKKRKLHHSSTEVPETLGRNLLFEPENIIHPMSTEWVPCAEVAHYVQAKLRKSFECDVRTTLGSECPCPSLLGKVVDTPELDPNMVTFL</sequence>
<dbReference type="Proteomes" id="UP001066276">
    <property type="component" value="Chromosome 2_2"/>
</dbReference>
<feature type="region of interest" description="Disordered" evidence="1">
    <location>
        <begin position="77"/>
        <end position="160"/>
    </location>
</feature>
<dbReference type="EMBL" id="JANPWB010000004">
    <property type="protein sequence ID" value="KAJ1190946.1"/>
    <property type="molecule type" value="Genomic_DNA"/>
</dbReference>